<evidence type="ECO:0000313" key="2">
    <source>
        <dbReference type="EMBL" id="HFB55503.1"/>
    </source>
</evidence>
<gene>
    <name evidence="2" type="ORF">ENJ46_06215</name>
</gene>
<organism evidence="2">
    <name type="scientific">Hellea balneolensis</name>
    <dbReference type="NCBI Taxonomy" id="287478"/>
    <lineage>
        <taxon>Bacteria</taxon>
        <taxon>Pseudomonadati</taxon>
        <taxon>Pseudomonadota</taxon>
        <taxon>Alphaproteobacteria</taxon>
        <taxon>Maricaulales</taxon>
        <taxon>Robiginitomaculaceae</taxon>
        <taxon>Hellea</taxon>
    </lineage>
</organism>
<accession>A0A7C3C5V3</accession>
<feature type="domain" description="Methyltransferase type 11" evidence="1">
    <location>
        <begin position="63"/>
        <end position="130"/>
    </location>
</feature>
<dbReference type="GO" id="GO:0008757">
    <property type="term" value="F:S-adenosylmethionine-dependent methyltransferase activity"/>
    <property type="evidence" value="ECO:0007669"/>
    <property type="project" value="InterPro"/>
</dbReference>
<dbReference type="EMBL" id="DRMN01000401">
    <property type="protein sequence ID" value="HFB55503.1"/>
    <property type="molecule type" value="Genomic_DNA"/>
</dbReference>
<dbReference type="InterPro" id="IPR013216">
    <property type="entry name" value="Methyltransf_11"/>
</dbReference>
<dbReference type="GO" id="GO:0032259">
    <property type="term" value="P:methylation"/>
    <property type="evidence" value="ECO:0007669"/>
    <property type="project" value="UniProtKB-KW"/>
</dbReference>
<reference evidence="2" key="1">
    <citation type="journal article" date="2020" name="mSystems">
        <title>Genome- and Community-Level Interaction Insights into Carbon Utilization and Element Cycling Functions of Hydrothermarchaeota in Hydrothermal Sediment.</title>
        <authorList>
            <person name="Zhou Z."/>
            <person name="Liu Y."/>
            <person name="Xu W."/>
            <person name="Pan J."/>
            <person name="Luo Z.H."/>
            <person name="Li M."/>
        </authorList>
    </citation>
    <scope>NUCLEOTIDE SEQUENCE [LARGE SCALE GENOMIC DNA]</scope>
    <source>
        <strain evidence="2">HyVt-489</strain>
    </source>
</reference>
<dbReference type="Pfam" id="PF08241">
    <property type="entry name" value="Methyltransf_11"/>
    <property type="match status" value="1"/>
</dbReference>
<keyword evidence="2" id="KW-0808">Transferase</keyword>
<comment type="caution">
    <text evidence="2">The sequence shown here is derived from an EMBL/GenBank/DDBJ whole genome shotgun (WGS) entry which is preliminary data.</text>
</comment>
<protein>
    <submittedName>
        <fullName evidence="2">Methyltransferase domain-containing protein</fullName>
    </submittedName>
</protein>
<name>A0A7C3C5V3_9PROT</name>
<dbReference type="Proteomes" id="UP000886042">
    <property type="component" value="Unassembled WGS sequence"/>
</dbReference>
<dbReference type="Gene3D" id="3.40.50.150">
    <property type="entry name" value="Vaccinia Virus protein VP39"/>
    <property type="match status" value="1"/>
</dbReference>
<proteinExistence type="predicted"/>
<dbReference type="SUPFAM" id="SSF53335">
    <property type="entry name" value="S-adenosyl-L-methionine-dependent methyltransferases"/>
    <property type="match status" value="1"/>
</dbReference>
<keyword evidence="2" id="KW-0489">Methyltransferase</keyword>
<dbReference type="AlphaFoldDB" id="A0A7C3C5V3"/>
<dbReference type="InterPro" id="IPR029063">
    <property type="entry name" value="SAM-dependent_MTases_sf"/>
</dbReference>
<evidence type="ECO:0000259" key="1">
    <source>
        <dbReference type="Pfam" id="PF08241"/>
    </source>
</evidence>
<sequence length="258" mass="28448">MRNTAENIEKFYTTPCGIAAQAMVERRLHALWPHLQGCDVLGYGYSKPFLSGYQTNAHRTIYALPALQGAQAIASPRGNASVQIQDHQLPFMPGIFDRVLVAHGLEETPRLNASLRELWRVMKPEGRIVIIAANRSGLWARSDKTPFGAGRPFSRTQLSQCLKAAGFEPLVRAGALYAPPINFLCSKTMGRMFETFGETVWPGFSGLVLVEAVKRMYVGDDARQKKKILRPNFKGAGVLGSAGKSYQRNTELDEVGHG</sequence>